<dbReference type="InterPro" id="IPR035897">
    <property type="entry name" value="Toll_tir_struct_dom_sf"/>
</dbReference>
<dbReference type="Proteomes" id="UP000011115">
    <property type="component" value="Unassembled WGS sequence"/>
</dbReference>
<dbReference type="Gramene" id="PGSC0003DMT400024933">
    <property type="protein sequence ID" value="PGSC0003DMT400024933"/>
    <property type="gene ID" value="PGSC0003DMG400009635"/>
</dbReference>
<dbReference type="Gene3D" id="3.40.50.10140">
    <property type="entry name" value="Toll/interleukin-1 receptor homology (TIR) domain"/>
    <property type="match status" value="1"/>
</dbReference>
<dbReference type="ExpressionAtlas" id="M1AKT7">
    <property type="expression patterns" value="baseline"/>
</dbReference>
<reference evidence="2" key="1">
    <citation type="journal article" date="2011" name="Nature">
        <title>Genome sequence and analysis of the tuber crop potato.</title>
        <authorList>
            <consortium name="The Potato Genome Sequencing Consortium"/>
        </authorList>
    </citation>
    <scope>NUCLEOTIDE SEQUENCE [LARGE SCALE GENOMIC DNA]</scope>
    <source>
        <strain evidence="2">cv. DM1-3 516 R44</strain>
    </source>
</reference>
<name>M1AKT7_SOLTU</name>
<dbReference type="AlphaFoldDB" id="M1AKT7"/>
<proteinExistence type="predicted"/>
<dbReference type="InParanoid" id="M1AKT7"/>
<protein>
    <submittedName>
        <fullName evidence="1">Uncharacterized protein</fullName>
    </submittedName>
</protein>
<dbReference type="PaxDb" id="4113-PGSC0003DMT400024933"/>
<evidence type="ECO:0000313" key="1">
    <source>
        <dbReference type="EnsemblPlants" id="PGSC0003DMT400024933"/>
    </source>
</evidence>
<keyword evidence="2" id="KW-1185">Reference proteome</keyword>
<dbReference type="HOGENOM" id="CLU_1974425_0_0_1"/>
<sequence length="127" mass="14490">MSFPSEVRHQTESFAVAFAEHEKKYKDDVEGMQKVKGWRTALSAAADLKGCNVHDSNEYHWSRGCCQQIRDSSSCNDTCKLGVSRNTAYEGHIFPLPEKEIRERPCVCNNPFSYILVKVTRHLSYTS</sequence>
<organism evidence="1 2">
    <name type="scientific">Solanum tuberosum</name>
    <name type="common">Potato</name>
    <dbReference type="NCBI Taxonomy" id="4113"/>
    <lineage>
        <taxon>Eukaryota</taxon>
        <taxon>Viridiplantae</taxon>
        <taxon>Streptophyta</taxon>
        <taxon>Embryophyta</taxon>
        <taxon>Tracheophyta</taxon>
        <taxon>Spermatophyta</taxon>
        <taxon>Magnoliopsida</taxon>
        <taxon>eudicotyledons</taxon>
        <taxon>Gunneridae</taxon>
        <taxon>Pentapetalae</taxon>
        <taxon>asterids</taxon>
        <taxon>lamiids</taxon>
        <taxon>Solanales</taxon>
        <taxon>Solanaceae</taxon>
        <taxon>Solanoideae</taxon>
        <taxon>Solaneae</taxon>
        <taxon>Solanum</taxon>
    </lineage>
</organism>
<accession>M1AKT7</accession>
<reference evidence="1" key="2">
    <citation type="submission" date="2015-06" db="UniProtKB">
        <authorList>
            <consortium name="EnsemblPlants"/>
        </authorList>
    </citation>
    <scope>IDENTIFICATION</scope>
    <source>
        <strain evidence="1">DM1-3 516 R44</strain>
    </source>
</reference>
<evidence type="ECO:0000313" key="2">
    <source>
        <dbReference type="Proteomes" id="UP000011115"/>
    </source>
</evidence>
<dbReference type="EnsemblPlants" id="PGSC0003DMT400024933">
    <property type="protein sequence ID" value="PGSC0003DMT400024933"/>
    <property type="gene ID" value="PGSC0003DMG400009635"/>
</dbReference>